<sequence>MADSPNGDFYSLALSSLAHQISLASQNDAPSVSQRRINNFDPQEYAKCLVERDVPKIDSAVKSYLSLVAARSVVASEIDVISVQCRDVSRADGDRQAKHQVQCVFVSSTTAVDANRSSLLCARTLLLGINSTVLPDLKETSNNSSQGHQNERDEVDFQQKQDAIRIIWNGLVNNPSCTADLKTKLKPTKLLGKNALIVAYPFIQERFRRGIAVAQQADKKNDEKTNDIHAHENTSQSEVVEQDPLHSIPDKFLPPILPPKDIHITQWEAYYTEFGNLLIQACRSQHDDRVQSDSTLEDDSALIWSNDGGVKELQARRERRTRRAENALAVEGQDGGDAASG</sequence>
<dbReference type="AlphaFoldDB" id="A0ABD3Q655"/>
<feature type="region of interest" description="Disordered" evidence="1">
    <location>
        <begin position="218"/>
        <end position="242"/>
    </location>
</feature>
<proteinExistence type="predicted"/>
<protein>
    <submittedName>
        <fullName evidence="2">Uncharacterized protein</fullName>
    </submittedName>
</protein>
<evidence type="ECO:0000313" key="3">
    <source>
        <dbReference type="Proteomes" id="UP001516023"/>
    </source>
</evidence>
<evidence type="ECO:0000313" key="2">
    <source>
        <dbReference type="EMBL" id="KAL3795882.1"/>
    </source>
</evidence>
<name>A0ABD3Q655_9STRA</name>
<feature type="region of interest" description="Disordered" evidence="1">
    <location>
        <begin position="137"/>
        <end position="156"/>
    </location>
</feature>
<accession>A0ABD3Q655</accession>
<keyword evidence="3" id="KW-1185">Reference proteome</keyword>
<reference evidence="2 3" key="1">
    <citation type="journal article" date="2020" name="G3 (Bethesda)">
        <title>Improved Reference Genome for Cyclotella cryptica CCMP332, a Model for Cell Wall Morphogenesis, Salinity Adaptation, and Lipid Production in Diatoms (Bacillariophyta).</title>
        <authorList>
            <person name="Roberts W.R."/>
            <person name="Downey K.M."/>
            <person name="Ruck E.C."/>
            <person name="Traller J.C."/>
            <person name="Alverson A.J."/>
        </authorList>
    </citation>
    <scope>NUCLEOTIDE SEQUENCE [LARGE SCALE GENOMIC DNA]</scope>
    <source>
        <strain evidence="2 3">CCMP332</strain>
    </source>
</reference>
<dbReference type="Proteomes" id="UP001516023">
    <property type="component" value="Unassembled WGS sequence"/>
</dbReference>
<comment type="caution">
    <text evidence="2">The sequence shown here is derived from an EMBL/GenBank/DDBJ whole genome shotgun (WGS) entry which is preliminary data.</text>
</comment>
<gene>
    <name evidence="2" type="ORF">HJC23_002153</name>
</gene>
<feature type="region of interest" description="Disordered" evidence="1">
    <location>
        <begin position="314"/>
        <end position="341"/>
    </location>
</feature>
<dbReference type="EMBL" id="JABMIG020000067">
    <property type="protein sequence ID" value="KAL3795882.1"/>
    <property type="molecule type" value="Genomic_DNA"/>
</dbReference>
<feature type="compositionally biased region" description="Basic and acidic residues" evidence="1">
    <location>
        <begin position="218"/>
        <end position="232"/>
    </location>
</feature>
<organism evidence="2 3">
    <name type="scientific">Cyclotella cryptica</name>
    <dbReference type="NCBI Taxonomy" id="29204"/>
    <lineage>
        <taxon>Eukaryota</taxon>
        <taxon>Sar</taxon>
        <taxon>Stramenopiles</taxon>
        <taxon>Ochrophyta</taxon>
        <taxon>Bacillariophyta</taxon>
        <taxon>Coscinodiscophyceae</taxon>
        <taxon>Thalassiosirophycidae</taxon>
        <taxon>Stephanodiscales</taxon>
        <taxon>Stephanodiscaceae</taxon>
        <taxon>Cyclotella</taxon>
    </lineage>
</organism>
<evidence type="ECO:0000256" key="1">
    <source>
        <dbReference type="SAM" id="MobiDB-lite"/>
    </source>
</evidence>